<evidence type="ECO:0000313" key="1">
    <source>
        <dbReference type="EMBL" id="GBM90817.1"/>
    </source>
</evidence>
<evidence type="ECO:0000313" key="2">
    <source>
        <dbReference type="Proteomes" id="UP000499080"/>
    </source>
</evidence>
<dbReference type="InterPro" id="IPR052709">
    <property type="entry name" value="Transposase-MT_Hybrid"/>
</dbReference>
<dbReference type="EMBL" id="BGPR01003653">
    <property type="protein sequence ID" value="GBM90817.1"/>
    <property type="molecule type" value="Genomic_DNA"/>
</dbReference>
<dbReference type="InterPro" id="IPR036397">
    <property type="entry name" value="RNaseH_sf"/>
</dbReference>
<gene>
    <name evidence="1" type="ORF">AVEN_42535_1</name>
</gene>
<dbReference type="Gene3D" id="3.30.420.10">
    <property type="entry name" value="Ribonuclease H-like superfamily/Ribonuclease H"/>
    <property type="match status" value="1"/>
</dbReference>
<dbReference type="Proteomes" id="UP000499080">
    <property type="component" value="Unassembled WGS sequence"/>
</dbReference>
<keyword evidence="2" id="KW-1185">Reference proteome</keyword>
<dbReference type="OrthoDB" id="6432034at2759"/>
<accession>A0A4Y2JLK9</accession>
<comment type="caution">
    <text evidence="1">The sequence shown here is derived from an EMBL/GenBank/DDBJ whole genome shotgun (WGS) entry which is preliminary data.</text>
</comment>
<dbReference type="PANTHER" id="PTHR46060">
    <property type="entry name" value="MARINER MOS1 TRANSPOSASE-LIKE PROTEIN"/>
    <property type="match status" value="1"/>
</dbReference>
<dbReference type="PANTHER" id="PTHR46060:SF3">
    <property type="entry name" value="PROTEIN GVQW3"/>
    <property type="match status" value="1"/>
</dbReference>
<dbReference type="GO" id="GO:0003676">
    <property type="term" value="F:nucleic acid binding"/>
    <property type="evidence" value="ECO:0007669"/>
    <property type="project" value="InterPro"/>
</dbReference>
<protein>
    <recommendedName>
        <fullName evidence="3">Mariner Mos1 transposase</fullName>
    </recommendedName>
</protein>
<sequence length="130" mass="15663">MRRFLRLKKISPAGIHRHRVEVYGENVTLRKQVWFCARNLNWAEQICETSKVRAAKHAHHSPDFAPSDFQLFGPLKKHLTGHHFRTDAEVQKVIIKWLRHLDPHFFYVCFDRLVYRWHKCFNSHGDYVEK</sequence>
<organism evidence="1 2">
    <name type="scientific">Araneus ventricosus</name>
    <name type="common">Orbweaver spider</name>
    <name type="synonym">Epeira ventricosa</name>
    <dbReference type="NCBI Taxonomy" id="182803"/>
    <lineage>
        <taxon>Eukaryota</taxon>
        <taxon>Metazoa</taxon>
        <taxon>Ecdysozoa</taxon>
        <taxon>Arthropoda</taxon>
        <taxon>Chelicerata</taxon>
        <taxon>Arachnida</taxon>
        <taxon>Araneae</taxon>
        <taxon>Araneomorphae</taxon>
        <taxon>Entelegynae</taxon>
        <taxon>Araneoidea</taxon>
        <taxon>Araneidae</taxon>
        <taxon>Araneus</taxon>
    </lineage>
</organism>
<dbReference type="AlphaFoldDB" id="A0A4Y2JLK9"/>
<name>A0A4Y2JLK9_ARAVE</name>
<evidence type="ECO:0008006" key="3">
    <source>
        <dbReference type="Google" id="ProtNLM"/>
    </source>
</evidence>
<proteinExistence type="predicted"/>
<reference evidence="1 2" key="1">
    <citation type="journal article" date="2019" name="Sci. Rep.">
        <title>Orb-weaving spider Araneus ventricosus genome elucidates the spidroin gene catalogue.</title>
        <authorList>
            <person name="Kono N."/>
            <person name="Nakamura H."/>
            <person name="Ohtoshi R."/>
            <person name="Moran D.A.P."/>
            <person name="Shinohara A."/>
            <person name="Yoshida Y."/>
            <person name="Fujiwara M."/>
            <person name="Mori M."/>
            <person name="Tomita M."/>
            <person name="Arakawa K."/>
        </authorList>
    </citation>
    <scope>NUCLEOTIDE SEQUENCE [LARGE SCALE GENOMIC DNA]</scope>
</reference>